<evidence type="ECO:0000256" key="9">
    <source>
        <dbReference type="ARBA" id="ARBA00023015"/>
    </source>
</evidence>
<dbReference type="InterPro" id="IPR003661">
    <property type="entry name" value="HisK_dim/P_dom"/>
</dbReference>
<dbReference type="InterPro" id="IPR013783">
    <property type="entry name" value="Ig-like_fold"/>
</dbReference>
<evidence type="ECO:0000256" key="12">
    <source>
        <dbReference type="PROSITE-ProRule" id="PRU00169"/>
    </source>
</evidence>
<dbReference type="EC" id="2.7.13.3" evidence="2"/>
<dbReference type="Pfam" id="PF00512">
    <property type="entry name" value="HisKA"/>
    <property type="match status" value="1"/>
</dbReference>
<dbReference type="CDD" id="cd17574">
    <property type="entry name" value="REC_OmpR"/>
    <property type="match status" value="1"/>
</dbReference>
<evidence type="ECO:0000256" key="1">
    <source>
        <dbReference type="ARBA" id="ARBA00000085"/>
    </source>
</evidence>
<dbReference type="PANTHER" id="PTHR43547:SF2">
    <property type="entry name" value="HYBRID SIGNAL TRANSDUCTION HISTIDINE KINASE C"/>
    <property type="match status" value="1"/>
</dbReference>
<dbReference type="InterPro" id="IPR011123">
    <property type="entry name" value="Y_Y_Y"/>
</dbReference>
<gene>
    <name evidence="16" type="ORF">GCM10007049_17090</name>
</gene>
<dbReference type="InterPro" id="IPR001789">
    <property type="entry name" value="Sig_transdc_resp-reg_receiver"/>
</dbReference>
<keyword evidence="5" id="KW-0547">Nucleotide-binding</keyword>
<evidence type="ECO:0000256" key="8">
    <source>
        <dbReference type="ARBA" id="ARBA00023012"/>
    </source>
</evidence>
<dbReference type="InterPro" id="IPR011110">
    <property type="entry name" value="Reg_prop"/>
</dbReference>
<evidence type="ECO:0000259" key="14">
    <source>
        <dbReference type="PROSITE" id="PS50109"/>
    </source>
</evidence>
<feature type="modified residue" description="4-aspartylphosphate" evidence="12">
    <location>
        <position position="1164"/>
    </location>
</feature>
<evidence type="ECO:0000256" key="7">
    <source>
        <dbReference type="ARBA" id="ARBA00022840"/>
    </source>
</evidence>
<dbReference type="InterPro" id="IPR018060">
    <property type="entry name" value="HTH_AraC"/>
</dbReference>
<evidence type="ECO:0000256" key="10">
    <source>
        <dbReference type="ARBA" id="ARBA00023125"/>
    </source>
</evidence>
<evidence type="ECO:0000259" key="15">
    <source>
        <dbReference type="PROSITE" id="PS50110"/>
    </source>
</evidence>
<evidence type="ECO:0000313" key="17">
    <source>
        <dbReference type="Proteomes" id="UP000619457"/>
    </source>
</evidence>
<evidence type="ECO:0000313" key="16">
    <source>
        <dbReference type="EMBL" id="GGZ25185.1"/>
    </source>
</evidence>
<dbReference type="PROSITE" id="PS50110">
    <property type="entry name" value="RESPONSE_REGULATORY"/>
    <property type="match status" value="1"/>
</dbReference>
<dbReference type="Pfam" id="PF00072">
    <property type="entry name" value="Response_reg"/>
    <property type="match status" value="1"/>
</dbReference>
<comment type="caution">
    <text evidence="16">The sequence shown here is derived from an EMBL/GenBank/DDBJ whole genome shotgun (WGS) entry which is preliminary data.</text>
</comment>
<protein>
    <recommendedName>
        <fullName evidence="2">histidine kinase</fullName>
        <ecNumber evidence="2">2.7.13.3</ecNumber>
    </recommendedName>
</protein>
<feature type="domain" description="Histidine kinase" evidence="14">
    <location>
        <begin position="848"/>
        <end position="1068"/>
    </location>
</feature>
<dbReference type="Gene3D" id="3.40.50.2300">
    <property type="match status" value="1"/>
</dbReference>
<dbReference type="RefSeq" id="WP_018473414.1">
    <property type="nucleotide sequence ID" value="NZ_BMWX01000003.1"/>
</dbReference>
<dbReference type="InterPro" id="IPR015943">
    <property type="entry name" value="WD40/YVTN_repeat-like_dom_sf"/>
</dbReference>
<evidence type="ECO:0000256" key="4">
    <source>
        <dbReference type="ARBA" id="ARBA00022679"/>
    </source>
</evidence>
<keyword evidence="10" id="KW-0238">DNA-binding</keyword>
<reference evidence="16" key="2">
    <citation type="submission" date="2020-09" db="EMBL/GenBank/DDBJ databases">
        <authorList>
            <person name="Sun Q."/>
            <person name="Kim S."/>
        </authorList>
    </citation>
    <scope>NUCLEOTIDE SEQUENCE</scope>
    <source>
        <strain evidence="16">KCTC 12368</strain>
    </source>
</reference>
<accession>A0A918PWE0</accession>
<dbReference type="GO" id="GO:0000155">
    <property type="term" value="F:phosphorelay sensor kinase activity"/>
    <property type="evidence" value="ECO:0007669"/>
    <property type="project" value="InterPro"/>
</dbReference>
<organism evidence="16 17">
    <name type="scientific">Echinicola pacifica</name>
    <dbReference type="NCBI Taxonomy" id="346377"/>
    <lineage>
        <taxon>Bacteria</taxon>
        <taxon>Pseudomonadati</taxon>
        <taxon>Bacteroidota</taxon>
        <taxon>Cytophagia</taxon>
        <taxon>Cytophagales</taxon>
        <taxon>Cyclobacteriaceae</taxon>
        <taxon>Echinicola</taxon>
    </lineage>
</organism>
<dbReference type="PROSITE" id="PS50109">
    <property type="entry name" value="HIS_KIN"/>
    <property type="match status" value="1"/>
</dbReference>
<keyword evidence="11" id="KW-0804">Transcription</keyword>
<evidence type="ECO:0000256" key="3">
    <source>
        <dbReference type="ARBA" id="ARBA00022553"/>
    </source>
</evidence>
<keyword evidence="3 12" id="KW-0597">Phosphoprotein</keyword>
<dbReference type="Gene3D" id="3.30.565.10">
    <property type="entry name" value="Histidine kinase-like ATPase, C-terminal domain"/>
    <property type="match status" value="1"/>
</dbReference>
<dbReference type="Proteomes" id="UP000619457">
    <property type="component" value="Unassembled WGS sequence"/>
</dbReference>
<dbReference type="InterPro" id="IPR005467">
    <property type="entry name" value="His_kinase_dom"/>
</dbReference>
<dbReference type="CDD" id="cd00082">
    <property type="entry name" value="HisKA"/>
    <property type="match status" value="1"/>
</dbReference>
<dbReference type="Gene3D" id="1.10.10.60">
    <property type="entry name" value="Homeodomain-like"/>
    <property type="match status" value="1"/>
</dbReference>
<dbReference type="SMART" id="SM00388">
    <property type="entry name" value="HisKA"/>
    <property type="match status" value="1"/>
</dbReference>
<dbReference type="Pfam" id="PF07494">
    <property type="entry name" value="Reg_prop"/>
    <property type="match status" value="9"/>
</dbReference>
<dbReference type="InterPro" id="IPR003594">
    <property type="entry name" value="HATPase_dom"/>
</dbReference>
<dbReference type="SUPFAM" id="SSF50998">
    <property type="entry name" value="Quinoprotein alcohol dehydrogenase-like"/>
    <property type="match status" value="2"/>
</dbReference>
<dbReference type="SUPFAM" id="SSF47384">
    <property type="entry name" value="Homodimeric domain of signal transducing histidine kinase"/>
    <property type="match status" value="1"/>
</dbReference>
<dbReference type="SMART" id="SM00342">
    <property type="entry name" value="HTH_ARAC"/>
    <property type="match status" value="1"/>
</dbReference>
<reference evidence="16" key="1">
    <citation type="journal article" date="2014" name="Int. J. Syst. Evol. Microbiol.">
        <title>Complete genome sequence of Corynebacterium casei LMG S-19264T (=DSM 44701T), isolated from a smear-ripened cheese.</title>
        <authorList>
            <consortium name="US DOE Joint Genome Institute (JGI-PGF)"/>
            <person name="Walter F."/>
            <person name="Albersmeier A."/>
            <person name="Kalinowski J."/>
            <person name="Ruckert C."/>
        </authorList>
    </citation>
    <scope>NUCLEOTIDE SEQUENCE</scope>
    <source>
        <strain evidence="16">KCTC 12368</strain>
    </source>
</reference>
<dbReference type="Gene3D" id="2.130.10.10">
    <property type="entry name" value="YVTN repeat-like/Quinoprotein amine dehydrogenase"/>
    <property type="match status" value="2"/>
</dbReference>
<keyword evidence="6 16" id="KW-0418">Kinase</keyword>
<dbReference type="GO" id="GO:0043565">
    <property type="term" value="F:sequence-specific DNA binding"/>
    <property type="evidence" value="ECO:0007669"/>
    <property type="project" value="InterPro"/>
</dbReference>
<dbReference type="SMART" id="SM00448">
    <property type="entry name" value="REC"/>
    <property type="match status" value="1"/>
</dbReference>
<dbReference type="Pfam" id="PF12833">
    <property type="entry name" value="HTH_18"/>
    <property type="match status" value="1"/>
</dbReference>
<dbReference type="SUPFAM" id="SSF55874">
    <property type="entry name" value="ATPase domain of HSP90 chaperone/DNA topoisomerase II/histidine kinase"/>
    <property type="match status" value="1"/>
</dbReference>
<dbReference type="InterPro" id="IPR018062">
    <property type="entry name" value="HTH_AraC-typ_CS"/>
</dbReference>
<dbReference type="InterPro" id="IPR036097">
    <property type="entry name" value="HisK_dim/P_sf"/>
</dbReference>
<dbReference type="SMART" id="SM00387">
    <property type="entry name" value="HATPase_c"/>
    <property type="match status" value="1"/>
</dbReference>
<evidence type="ECO:0000256" key="11">
    <source>
        <dbReference type="ARBA" id="ARBA00023163"/>
    </source>
</evidence>
<evidence type="ECO:0000256" key="2">
    <source>
        <dbReference type="ARBA" id="ARBA00012438"/>
    </source>
</evidence>
<dbReference type="Gene3D" id="1.10.287.130">
    <property type="match status" value="1"/>
</dbReference>
<feature type="domain" description="HTH araC/xylS-type" evidence="13">
    <location>
        <begin position="1263"/>
        <end position="1362"/>
    </location>
</feature>
<evidence type="ECO:0000256" key="6">
    <source>
        <dbReference type="ARBA" id="ARBA00022777"/>
    </source>
</evidence>
<name>A0A918PWE0_9BACT</name>
<dbReference type="InterPro" id="IPR009057">
    <property type="entry name" value="Homeodomain-like_sf"/>
</dbReference>
<dbReference type="EMBL" id="BMWX01000003">
    <property type="protein sequence ID" value="GGZ25185.1"/>
    <property type="molecule type" value="Genomic_DNA"/>
</dbReference>
<dbReference type="PROSITE" id="PS00041">
    <property type="entry name" value="HTH_ARAC_FAMILY_1"/>
    <property type="match status" value="1"/>
</dbReference>
<proteinExistence type="predicted"/>
<keyword evidence="8" id="KW-0902">Two-component regulatory system</keyword>
<dbReference type="Gene3D" id="2.60.40.10">
    <property type="entry name" value="Immunoglobulins"/>
    <property type="match status" value="1"/>
</dbReference>
<sequence>MLLGTTKWLLFPFLLLATILNARQLPKSSNTVKFKNISLEEGLSQTSVLCILQDADGFLWFGTRDGLNKYDGNQFKVYRYGHEESNSLSSSTVKSLFQDEQGTLWVGSQNGLNYYIPAQDAFQRIKPHVPEKLETNYNVAAITSGGEGSLWMGTNYGLVKYNTLLHQYEEVSGNKEVRELLSQAMIRSIFKTPSASLWIKTLRNIYYFDPKKDQLTEYEYPQGLAKEQNDNQLSTIYVDHAGEVWLGIKSGLAKLDSSSQTFRTVEIDGHQITSEVRSIKEDQQGDLWVGTYRGLYRINKEKDKLSFYTHDDKIPNSLSQNSVYCIDEDDKGDIWIGTYAGGINHYDRSYDLFRHISAGTNSTQLNYKVVSSIIQDQRGDLWIGTEGGGINHYDALSGEFRYYTHQSENPNSLINNNVKAMLRDHKGGFWVGTHEGGLDYFHPKQEPIQFQHYQYEPGQTEGLSDNRVISLLEDKQHQIWIGTSGGGLNVLDPASGKISRIESQDTPLNRIVFSIIQSSHPDTLLLGGDNGVMKINIHTKQTVPVNYAQTREGQENKWVLSLYEDPDNMLWVGTEGDGVYSYDPELKKSQQLGTRDGLPNAIIYGIVPDEAGNLWFSTNSGLSRMDRLTKQVKNFDESDGLQSNEFNYGAALKNEQGELLFGGANGLNIFDPRMIKENTFLPPIVITSLSVHNKHFLHITDSIQQIYLDHDQNVINIDFVALSYSQPEKNQYAYRLEGFDKEWNSIGNNHSATYTNLDAGEYIFRVKASNNDGLWNDEGAALPITIRSAPWRTWWAYTLYTLIIIFMVAQARRYWGIRNREKNELREERLAKERIEEVNRLKLQLFTNISHDFRTPLTLIIGPLQRMMHKAMGDTFVQQQHEVMYRNASVLMQLINELLDFRKNEAGQLKLRAGKYDLVEFTREVLLAFEEIARMKNITMDFSLYGDPEALWFDKVKLQKVLYNLLSNAFKFTPERGFITVSIRFPDASTKRKHQGKVIISLKNTGKGISKESLPYVFDRFYQQGDRMGSGIGLALSKSIIELHQGKIQAKSKVDEETVFQIQLPLGREHLSSDQLVVEQEEEDLMSFDQPVILETELLEEEETLEDLELESGKPSILVTEDNRELRQHICAVLREKYNVYEAGNGEAGLVAAMSHSVDLIISDIMMPKMDGIEFCQALKSNIRTSHIPVILLTAKTSENYQKSGFKTGADAYITKPFDMEILGLRIANLIDSRRRLIEKFKQELILQPKEVTASSADEEFLARAIEVMEEHMRNADFNAAGFVTEMGMSRSVVYRKLKDLTDQSISEFIRTIRLKRAAQLLQQTDMTISEIAFELGFNDLKYFRESFKSVYNCPPSSYRNQAPGS</sequence>
<dbReference type="InterPro" id="IPR011047">
    <property type="entry name" value="Quinoprotein_ADH-like_sf"/>
</dbReference>
<dbReference type="PANTHER" id="PTHR43547">
    <property type="entry name" value="TWO-COMPONENT HISTIDINE KINASE"/>
    <property type="match status" value="1"/>
</dbReference>
<dbReference type="GO" id="GO:0005524">
    <property type="term" value="F:ATP binding"/>
    <property type="evidence" value="ECO:0007669"/>
    <property type="project" value="UniProtKB-KW"/>
</dbReference>
<dbReference type="SUPFAM" id="SSF52172">
    <property type="entry name" value="CheY-like"/>
    <property type="match status" value="1"/>
</dbReference>
<dbReference type="InterPro" id="IPR036890">
    <property type="entry name" value="HATPase_C_sf"/>
</dbReference>
<evidence type="ECO:0000256" key="5">
    <source>
        <dbReference type="ARBA" id="ARBA00022741"/>
    </source>
</evidence>
<dbReference type="PRINTS" id="PR00344">
    <property type="entry name" value="BCTRLSENSOR"/>
</dbReference>
<dbReference type="FunFam" id="3.30.565.10:FF:000037">
    <property type="entry name" value="Hybrid sensor histidine kinase/response regulator"/>
    <property type="match status" value="1"/>
</dbReference>
<dbReference type="GO" id="GO:0003700">
    <property type="term" value="F:DNA-binding transcription factor activity"/>
    <property type="evidence" value="ECO:0007669"/>
    <property type="project" value="InterPro"/>
</dbReference>
<dbReference type="SUPFAM" id="SSF46689">
    <property type="entry name" value="Homeodomain-like"/>
    <property type="match status" value="1"/>
</dbReference>
<dbReference type="FunFam" id="2.60.40.10:FF:000791">
    <property type="entry name" value="Two-component system sensor histidine kinase/response regulator"/>
    <property type="match status" value="1"/>
</dbReference>
<keyword evidence="17" id="KW-1185">Reference proteome</keyword>
<keyword evidence="9" id="KW-0805">Transcription regulation</keyword>
<feature type="domain" description="Response regulatory" evidence="15">
    <location>
        <begin position="1116"/>
        <end position="1231"/>
    </location>
</feature>
<keyword evidence="4" id="KW-0808">Transferase</keyword>
<evidence type="ECO:0000259" key="13">
    <source>
        <dbReference type="PROSITE" id="PS01124"/>
    </source>
</evidence>
<dbReference type="PROSITE" id="PS01124">
    <property type="entry name" value="HTH_ARAC_FAMILY_2"/>
    <property type="match status" value="1"/>
</dbReference>
<dbReference type="InterPro" id="IPR004358">
    <property type="entry name" value="Sig_transdc_His_kin-like_C"/>
</dbReference>
<dbReference type="Pfam" id="PF02518">
    <property type="entry name" value="HATPase_c"/>
    <property type="match status" value="1"/>
</dbReference>
<keyword evidence="7" id="KW-0067">ATP-binding</keyword>
<dbReference type="InterPro" id="IPR011006">
    <property type="entry name" value="CheY-like_superfamily"/>
</dbReference>
<comment type="catalytic activity">
    <reaction evidence="1">
        <text>ATP + protein L-histidine = ADP + protein N-phospho-L-histidine.</text>
        <dbReference type="EC" id="2.7.13.3"/>
    </reaction>
</comment>
<dbReference type="Pfam" id="PF07495">
    <property type="entry name" value="Y_Y_Y"/>
    <property type="match status" value="1"/>
</dbReference>